<reference evidence="2" key="2">
    <citation type="submission" date="2014-03" db="EMBL/GenBank/DDBJ databases">
        <authorList>
            <person name="Urmite Genomes"/>
        </authorList>
    </citation>
    <scope>NUCLEOTIDE SEQUENCE</scope>
    <source>
        <strain evidence="2">DSM 44829</strain>
    </source>
</reference>
<organism evidence="2 3">
    <name type="scientific">Mycolicibacterium cosmeticum</name>
    <dbReference type="NCBI Taxonomy" id="258533"/>
    <lineage>
        <taxon>Bacteria</taxon>
        <taxon>Bacillati</taxon>
        <taxon>Actinomycetota</taxon>
        <taxon>Actinomycetes</taxon>
        <taxon>Mycobacteriales</taxon>
        <taxon>Mycobacteriaceae</taxon>
        <taxon>Mycolicibacterium</taxon>
    </lineage>
</organism>
<dbReference type="InterPro" id="IPR002575">
    <property type="entry name" value="Aminoglycoside_PTrfase"/>
</dbReference>
<dbReference type="GO" id="GO:0016740">
    <property type="term" value="F:transferase activity"/>
    <property type="evidence" value="ECO:0007669"/>
    <property type="project" value="UniProtKB-KW"/>
</dbReference>
<dbReference type="SUPFAM" id="SSF56112">
    <property type="entry name" value="Protein kinase-like (PK-like)"/>
    <property type="match status" value="1"/>
</dbReference>
<accession>W9B057</accession>
<name>W9B057_MYCCO</name>
<keyword evidence="3" id="KW-1185">Reference proteome</keyword>
<dbReference type="STRING" id="258533.BN977_05999"/>
<dbReference type="EMBL" id="CCBB010000003">
    <property type="protein sequence ID" value="CDO11158.1"/>
    <property type="molecule type" value="Genomic_DNA"/>
</dbReference>
<feature type="domain" description="Aminoglycoside phosphotransferase" evidence="1">
    <location>
        <begin position="36"/>
        <end position="263"/>
    </location>
</feature>
<dbReference type="OrthoDB" id="3806873at2"/>
<dbReference type="AlphaFoldDB" id="W9B057"/>
<evidence type="ECO:0000313" key="2">
    <source>
        <dbReference type="EMBL" id="CDO11158.1"/>
    </source>
</evidence>
<dbReference type="Gene3D" id="3.30.200.20">
    <property type="entry name" value="Phosphorylase Kinase, domain 1"/>
    <property type="match status" value="1"/>
</dbReference>
<dbReference type="InterPro" id="IPR052898">
    <property type="entry name" value="ACAD10-like"/>
</dbReference>
<gene>
    <name evidence="2" type="ORF">BN977_05999</name>
</gene>
<comment type="caution">
    <text evidence="2">The sequence shown here is derived from an EMBL/GenBank/DDBJ whole genome shotgun (WGS) entry which is preliminary data.</text>
</comment>
<dbReference type="Pfam" id="PF01636">
    <property type="entry name" value="APH"/>
    <property type="match status" value="1"/>
</dbReference>
<dbReference type="Proteomes" id="UP000028870">
    <property type="component" value="Unassembled WGS sequence"/>
</dbReference>
<dbReference type="PANTHER" id="PTHR47829:SF1">
    <property type="entry name" value="HAD FAMILY PHOSPHATASE"/>
    <property type="match status" value="1"/>
</dbReference>
<dbReference type="PANTHER" id="PTHR47829">
    <property type="entry name" value="HYDROLASE, PUTATIVE (AFU_ORTHOLOGUE AFUA_1G12880)-RELATED"/>
    <property type="match status" value="1"/>
</dbReference>
<dbReference type="InterPro" id="IPR011009">
    <property type="entry name" value="Kinase-like_dom_sf"/>
</dbReference>
<proteinExistence type="predicted"/>
<dbReference type="InterPro" id="IPR041726">
    <property type="entry name" value="ACAD10_11_N"/>
</dbReference>
<sequence>MSGVPELVDVLPQHRIDEAALGRYLGAHGIDGPLVIHQFQGGQSNPTFHLRTGAGEFVLRKKPPGVLLPRAHDVGREYRVMAALAGSGVPVPRMRLMCEDTDVLGTAFFVMDHVPGRVFPDRVLRDGSPAERAAIYEDLARVLARLHGVDWRAAGLEDFGRPVGYLARQVALWTRSWEAVKVEDCPDMERLAAWLPEHLPADQEATIAHGDYRLGNVLIHPTEPRIVAVLDWELATIGHPLADLGYAAMTYHLPGDDDPLTGVAGEDLTGTGIPTEGEFVASYCRHAGVDVPEDLNIYIVFSMFRLASIVAGVWRRGLDGNAADARAGTGVFRDRYRNLARRAWELAARL</sequence>
<dbReference type="Gene3D" id="3.90.1200.10">
    <property type="match status" value="1"/>
</dbReference>
<reference evidence="2" key="1">
    <citation type="submission" date="2014-03" db="EMBL/GenBank/DDBJ databases">
        <title>Draft Genome Sequence of Mycobacterium cosmeticum DSM 44829.</title>
        <authorList>
            <person name="Croce O."/>
            <person name="Robert C."/>
            <person name="Raoult D."/>
            <person name="Drancourt M."/>
        </authorList>
    </citation>
    <scope>NUCLEOTIDE SEQUENCE [LARGE SCALE GENOMIC DNA]</scope>
    <source>
        <strain evidence="2">DSM 44829</strain>
    </source>
</reference>
<evidence type="ECO:0000259" key="1">
    <source>
        <dbReference type="Pfam" id="PF01636"/>
    </source>
</evidence>
<protein>
    <submittedName>
        <fullName evidence="2">Aminoglycoside phosphotransferase</fullName>
    </submittedName>
</protein>
<dbReference type="RefSeq" id="WP_036403566.1">
    <property type="nucleotide sequence ID" value="NZ_CCBB010000003.1"/>
</dbReference>
<dbReference type="CDD" id="cd05154">
    <property type="entry name" value="ACAD10_11_N-like"/>
    <property type="match status" value="1"/>
</dbReference>
<dbReference type="eggNOG" id="COG3173">
    <property type="taxonomic scope" value="Bacteria"/>
</dbReference>
<evidence type="ECO:0000313" key="3">
    <source>
        <dbReference type="Proteomes" id="UP000028870"/>
    </source>
</evidence>